<dbReference type="InterPro" id="IPR046357">
    <property type="entry name" value="PPIase_dom_sf"/>
</dbReference>
<organism evidence="11 12">
    <name type="scientific">Rhodovulum steppense</name>
    <dbReference type="NCBI Taxonomy" id="540251"/>
    <lineage>
        <taxon>Bacteria</taxon>
        <taxon>Pseudomonadati</taxon>
        <taxon>Pseudomonadota</taxon>
        <taxon>Alphaproteobacteria</taxon>
        <taxon>Rhodobacterales</taxon>
        <taxon>Paracoccaceae</taxon>
        <taxon>Rhodovulum</taxon>
    </lineage>
</organism>
<dbReference type="SUPFAM" id="SSF109998">
    <property type="entry name" value="Triger factor/SurA peptide-binding domain-like"/>
    <property type="match status" value="1"/>
</dbReference>
<evidence type="ECO:0000256" key="8">
    <source>
        <dbReference type="PROSITE-ProRule" id="PRU00278"/>
    </source>
</evidence>
<dbReference type="EC" id="5.2.1.8" evidence="3"/>
<evidence type="ECO:0000256" key="9">
    <source>
        <dbReference type="SAM" id="SignalP"/>
    </source>
</evidence>
<comment type="caution">
    <text evidence="11">The sequence shown here is derived from an EMBL/GenBank/DDBJ whole genome shotgun (WGS) entry which is preliminary data.</text>
</comment>
<dbReference type="InterPro" id="IPR027304">
    <property type="entry name" value="Trigger_fact/SurA_dom_sf"/>
</dbReference>
<dbReference type="GO" id="GO:0003755">
    <property type="term" value="F:peptidyl-prolyl cis-trans isomerase activity"/>
    <property type="evidence" value="ECO:0007669"/>
    <property type="project" value="UniProtKB-KW"/>
</dbReference>
<keyword evidence="12" id="KW-1185">Reference proteome</keyword>
<feature type="domain" description="PpiC" evidence="10">
    <location>
        <begin position="134"/>
        <end position="223"/>
    </location>
</feature>
<gene>
    <name evidence="11" type="ORF">EV216_11732</name>
</gene>
<dbReference type="AlphaFoldDB" id="A0A4R1YS93"/>
<dbReference type="PROSITE" id="PS01096">
    <property type="entry name" value="PPIC_PPIASE_1"/>
    <property type="match status" value="1"/>
</dbReference>
<keyword evidence="9" id="KW-0732">Signal</keyword>
<dbReference type="Proteomes" id="UP000295277">
    <property type="component" value="Unassembled WGS sequence"/>
</dbReference>
<dbReference type="InterPro" id="IPR050245">
    <property type="entry name" value="PrsA_foldase"/>
</dbReference>
<evidence type="ECO:0000256" key="1">
    <source>
        <dbReference type="ARBA" id="ARBA00000971"/>
    </source>
</evidence>
<evidence type="ECO:0000313" key="11">
    <source>
        <dbReference type="EMBL" id="TCM82060.1"/>
    </source>
</evidence>
<name>A0A4R1YS93_9RHOB</name>
<dbReference type="RefSeq" id="WP_132695797.1">
    <property type="nucleotide sequence ID" value="NZ_SLVM01000017.1"/>
</dbReference>
<dbReference type="PANTHER" id="PTHR47245:SF2">
    <property type="entry name" value="PEPTIDYL-PROLYL CIS-TRANS ISOMERASE HP_0175-RELATED"/>
    <property type="match status" value="1"/>
</dbReference>
<feature type="signal peptide" evidence="9">
    <location>
        <begin position="1"/>
        <end position="23"/>
    </location>
</feature>
<evidence type="ECO:0000256" key="5">
    <source>
        <dbReference type="ARBA" id="ARBA00023110"/>
    </source>
</evidence>
<keyword evidence="8 11" id="KW-0413">Isomerase</keyword>
<dbReference type="EMBL" id="SLVM01000017">
    <property type="protein sequence ID" value="TCM82060.1"/>
    <property type="molecule type" value="Genomic_DNA"/>
</dbReference>
<comment type="catalytic activity">
    <reaction evidence="1">
        <text>[protein]-peptidylproline (omega=180) = [protein]-peptidylproline (omega=0)</text>
        <dbReference type="Rhea" id="RHEA:16237"/>
        <dbReference type="Rhea" id="RHEA-COMP:10747"/>
        <dbReference type="Rhea" id="RHEA-COMP:10748"/>
        <dbReference type="ChEBI" id="CHEBI:83833"/>
        <dbReference type="ChEBI" id="CHEBI:83834"/>
        <dbReference type="EC" id="5.2.1.8"/>
    </reaction>
</comment>
<evidence type="ECO:0000256" key="3">
    <source>
        <dbReference type="ARBA" id="ARBA00013194"/>
    </source>
</evidence>
<protein>
    <recommendedName>
        <fullName evidence="4">Parvulin-like PPIase</fullName>
        <ecNumber evidence="3">5.2.1.8</ecNumber>
    </recommendedName>
    <alternativeName>
        <fullName evidence="6">Peptidyl-prolyl cis-trans isomerase plp</fullName>
    </alternativeName>
    <alternativeName>
        <fullName evidence="7">Rotamase plp</fullName>
    </alternativeName>
</protein>
<evidence type="ECO:0000256" key="2">
    <source>
        <dbReference type="ARBA" id="ARBA00007656"/>
    </source>
</evidence>
<dbReference type="InterPro" id="IPR023058">
    <property type="entry name" value="PPIase_PpiC_CS"/>
</dbReference>
<dbReference type="PROSITE" id="PS50198">
    <property type="entry name" value="PPIC_PPIASE_2"/>
    <property type="match status" value="1"/>
</dbReference>
<dbReference type="SUPFAM" id="SSF54534">
    <property type="entry name" value="FKBP-like"/>
    <property type="match status" value="1"/>
</dbReference>
<evidence type="ECO:0000256" key="4">
    <source>
        <dbReference type="ARBA" id="ARBA00018370"/>
    </source>
</evidence>
<dbReference type="InterPro" id="IPR000297">
    <property type="entry name" value="PPIase_PpiC"/>
</dbReference>
<accession>A0A4R1YS93</accession>
<dbReference type="Pfam" id="PF13616">
    <property type="entry name" value="Rotamase_3"/>
    <property type="match status" value="1"/>
</dbReference>
<reference evidence="11 12" key="1">
    <citation type="submission" date="2019-03" db="EMBL/GenBank/DDBJ databases">
        <title>Genomic Encyclopedia of Type Strains, Phase IV (KMG-IV): sequencing the most valuable type-strain genomes for metagenomic binning, comparative biology and taxonomic classification.</title>
        <authorList>
            <person name="Goeker M."/>
        </authorList>
    </citation>
    <scope>NUCLEOTIDE SEQUENCE [LARGE SCALE GENOMIC DNA]</scope>
    <source>
        <strain evidence="11 12">DSM 21153</strain>
    </source>
</reference>
<evidence type="ECO:0000256" key="7">
    <source>
        <dbReference type="ARBA" id="ARBA00031484"/>
    </source>
</evidence>
<evidence type="ECO:0000313" key="12">
    <source>
        <dbReference type="Proteomes" id="UP000295277"/>
    </source>
</evidence>
<feature type="chain" id="PRO_5020392707" description="Parvulin-like PPIase" evidence="9">
    <location>
        <begin position="24"/>
        <end position="281"/>
    </location>
</feature>
<keyword evidence="5 8" id="KW-0697">Rotamase</keyword>
<sequence length="281" mass="30065">MSRPAKPLLALALVAGLALPAAAEEIGPGTVVARVGATEITLGHMIVMRAQLPPEYQALPDDTLYQAILDQLIRQTAVAEQTGGELSLGARLALDNERRSFLAGEALGRAAEEAATEEAIQAAYEAAFAGAEPTPEYRAAHILVETEEEAQAAMAEVQDGADFAELAKSTSIDSSGPMGGELGWFTKGMMVQSFEDVVVAMEPGTVAGPFETQFGWHLVKLHESRLKDAPALDEVRESIVQQIQRDAMEAALERYAAEAEISRAEIEIDPAVLKNRELLDN</sequence>
<evidence type="ECO:0000259" key="10">
    <source>
        <dbReference type="PROSITE" id="PS50198"/>
    </source>
</evidence>
<evidence type="ECO:0000256" key="6">
    <source>
        <dbReference type="ARBA" id="ARBA00030642"/>
    </source>
</evidence>
<comment type="similarity">
    <text evidence="2">Belongs to the PpiC/parvulin rotamase family.</text>
</comment>
<dbReference type="Gene3D" id="3.10.50.40">
    <property type="match status" value="1"/>
</dbReference>
<dbReference type="PANTHER" id="PTHR47245">
    <property type="entry name" value="PEPTIDYLPROLYL ISOMERASE"/>
    <property type="match status" value="1"/>
</dbReference>
<dbReference type="OrthoDB" id="14196at2"/>
<proteinExistence type="inferred from homology"/>